<feature type="compositionally biased region" description="Basic and acidic residues" evidence="1">
    <location>
        <begin position="11"/>
        <end position="23"/>
    </location>
</feature>
<protein>
    <submittedName>
        <fullName evidence="2">Uncharacterized protein</fullName>
    </submittedName>
</protein>
<evidence type="ECO:0000313" key="2">
    <source>
        <dbReference type="EMBL" id="MDQ0286301.1"/>
    </source>
</evidence>
<name>A0ABU0B0Q3_9FIRM</name>
<organism evidence="2 3">
    <name type="scientific">Desulfofundulus luciae</name>
    <dbReference type="NCBI Taxonomy" id="74702"/>
    <lineage>
        <taxon>Bacteria</taxon>
        <taxon>Bacillati</taxon>
        <taxon>Bacillota</taxon>
        <taxon>Clostridia</taxon>
        <taxon>Eubacteriales</taxon>
        <taxon>Peptococcaceae</taxon>
        <taxon>Desulfofundulus</taxon>
    </lineage>
</organism>
<dbReference type="EMBL" id="JAUSUX010000009">
    <property type="protein sequence ID" value="MDQ0286301.1"/>
    <property type="molecule type" value="Genomic_DNA"/>
</dbReference>
<gene>
    <name evidence="2" type="ORF">J2Z49_001415</name>
</gene>
<keyword evidence="3" id="KW-1185">Reference proteome</keyword>
<evidence type="ECO:0000256" key="1">
    <source>
        <dbReference type="SAM" id="MobiDB-lite"/>
    </source>
</evidence>
<accession>A0ABU0B0Q3</accession>
<reference evidence="2 3" key="1">
    <citation type="submission" date="2023-07" db="EMBL/GenBank/DDBJ databases">
        <title>Genomic Encyclopedia of Type Strains, Phase IV (KMG-IV): sequencing the most valuable type-strain genomes for metagenomic binning, comparative biology and taxonomic classification.</title>
        <authorList>
            <person name="Goeker M."/>
        </authorList>
    </citation>
    <scope>NUCLEOTIDE SEQUENCE [LARGE SCALE GENOMIC DNA]</scope>
    <source>
        <strain evidence="2 3">DSM 12396</strain>
    </source>
</reference>
<dbReference type="RefSeq" id="WP_307401260.1">
    <property type="nucleotide sequence ID" value="NZ_JAUSUX010000009.1"/>
</dbReference>
<evidence type="ECO:0000313" key="3">
    <source>
        <dbReference type="Proteomes" id="UP001225644"/>
    </source>
</evidence>
<feature type="compositionally biased region" description="Basic and acidic residues" evidence="1">
    <location>
        <begin position="61"/>
        <end position="70"/>
    </location>
</feature>
<sequence length="70" mass="8030">MAKPYIPGDKGYQRPETIADLHRPPGIPQPREIKSQKAQLESAHRHGTNKAVKWQMSCKTGRRERNPEVK</sequence>
<comment type="caution">
    <text evidence="2">The sequence shown here is derived from an EMBL/GenBank/DDBJ whole genome shotgun (WGS) entry which is preliminary data.</text>
</comment>
<feature type="region of interest" description="Disordered" evidence="1">
    <location>
        <begin position="1"/>
        <end position="70"/>
    </location>
</feature>
<dbReference type="Proteomes" id="UP001225644">
    <property type="component" value="Unassembled WGS sequence"/>
</dbReference>
<proteinExistence type="predicted"/>